<proteinExistence type="inferred from homology"/>
<dbReference type="Gene3D" id="3.40.50.720">
    <property type="entry name" value="NAD(P)-binding Rossmann-like Domain"/>
    <property type="match status" value="1"/>
</dbReference>
<keyword evidence="13" id="KW-0175">Coiled coil</keyword>
<dbReference type="NCBIfam" id="TIGR00398">
    <property type="entry name" value="metG"/>
    <property type="match status" value="1"/>
</dbReference>
<dbReference type="EMBL" id="JAVRRR010000250">
    <property type="protein sequence ID" value="KAK5144132.1"/>
    <property type="molecule type" value="Genomic_DNA"/>
</dbReference>
<dbReference type="SUPFAM" id="SSF57770">
    <property type="entry name" value="Methionyl-tRNA synthetase (MetRS), Zn-domain"/>
    <property type="match status" value="1"/>
</dbReference>
<dbReference type="InterPro" id="IPR041872">
    <property type="entry name" value="Anticodon_Met"/>
</dbReference>
<dbReference type="PROSITE" id="PS00061">
    <property type="entry name" value="ADH_SHORT"/>
    <property type="match status" value="1"/>
</dbReference>
<evidence type="ECO:0000256" key="2">
    <source>
        <dbReference type="ARBA" id="ARBA00005594"/>
    </source>
</evidence>
<dbReference type="PRINTS" id="PR01041">
    <property type="entry name" value="TRNASYNTHMET"/>
</dbReference>
<keyword evidence="6 12" id="KW-0067">ATP-binding</keyword>
<dbReference type="SUPFAM" id="SSF52374">
    <property type="entry name" value="Nucleotidylyl transferase"/>
    <property type="match status" value="1"/>
</dbReference>
<dbReference type="PANTHER" id="PTHR45765">
    <property type="entry name" value="METHIONINE--TRNA LIGASE"/>
    <property type="match status" value="1"/>
</dbReference>
<evidence type="ECO:0000256" key="9">
    <source>
        <dbReference type="ARBA" id="ARBA00023146"/>
    </source>
</evidence>
<keyword evidence="4 12" id="KW-0436">Ligase</keyword>
<dbReference type="InterPro" id="IPR020904">
    <property type="entry name" value="Sc_DH/Rdtase_CS"/>
</dbReference>
<dbReference type="InterPro" id="IPR002347">
    <property type="entry name" value="SDR_fam"/>
</dbReference>
<name>A0ABR0L652_9PEZI</name>
<evidence type="ECO:0000256" key="13">
    <source>
        <dbReference type="SAM" id="Coils"/>
    </source>
</evidence>
<comment type="catalytic activity">
    <reaction evidence="11">
        <text>tRNA(Met) + L-methionine + ATP = L-methionyl-tRNA(Met) + AMP + diphosphate</text>
        <dbReference type="Rhea" id="RHEA:13481"/>
        <dbReference type="Rhea" id="RHEA-COMP:9667"/>
        <dbReference type="Rhea" id="RHEA-COMP:9698"/>
        <dbReference type="ChEBI" id="CHEBI:30616"/>
        <dbReference type="ChEBI" id="CHEBI:33019"/>
        <dbReference type="ChEBI" id="CHEBI:57844"/>
        <dbReference type="ChEBI" id="CHEBI:78442"/>
        <dbReference type="ChEBI" id="CHEBI:78530"/>
        <dbReference type="ChEBI" id="CHEBI:456215"/>
        <dbReference type="EC" id="6.1.1.10"/>
    </reaction>
</comment>
<organism evidence="16 17">
    <name type="scientific">Rachicladosporium monterosium</name>
    <dbReference type="NCBI Taxonomy" id="1507873"/>
    <lineage>
        <taxon>Eukaryota</taxon>
        <taxon>Fungi</taxon>
        <taxon>Dikarya</taxon>
        <taxon>Ascomycota</taxon>
        <taxon>Pezizomycotina</taxon>
        <taxon>Dothideomycetes</taxon>
        <taxon>Dothideomycetidae</taxon>
        <taxon>Cladosporiales</taxon>
        <taxon>Cladosporiaceae</taxon>
        <taxon>Rachicladosporium</taxon>
    </lineage>
</organism>
<evidence type="ECO:0000256" key="12">
    <source>
        <dbReference type="RuleBase" id="RU363039"/>
    </source>
</evidence>
<dbReference type="InterPro" id="IPR029038">
    <property type="entry name" value="MetRS_Zn"/>
</dbReference>
<dbReference type="InterPro" id="IPR036291">
    <property type="entry name" value="NAD(P)-bd_dom_sf"/>
</dbReference>
<keyword evidence="8 12" id="KW-0648">Protein biosynthesis</keyword>
<accession>A0ABR0L652</accession>
<dbReference type="EC" id="6.1.1.10" evidence="3"/>
<keyword evidence="9 12" id="KW-0030">Aminoacyl-tRNA synthetase</keyword>
<dbReference type="Pfam" id="PF19303">
    <property type="entry name" value="Anticodon_3"/>
    <property type="match status" value="1"/>
</dbReference>
<dbReference type="InterPro" id="IPR015413">
    <property type="entry name" value="Methionyl/Leucyl_tRNA_Synth"/>
</dbReference>
<evidence type="ECO:0000256" key="6">
    <source>
        <dbReference type="ARBA" id="ARBA00022840"/>
    </source>
</evidence>
<protein>
    <recommendedName>
        <fullName evidence="3">methionine--tRNA ligase</fullName>
        <ecNumber evidence="3">6.1.1.10</ecNumber>
    </recommendedName>
    <alternativeName>
        <fullName evidence="10">Methionyl-tRNA synthetase</fullName>
    </alternativeName>
</protein>
<feature type="domain" description="Methionyl-tRNA synthetase anticodon-binding" evidence="15">
    <location>
        <begin position="442"/>
        <end position="581"/>
    </location>
</feature>
<dbReference type="SUPFAM" id="SSF51735">
    <property type="entry name" value="NAD(P)-binding Rossmann-fold domains"/>
    <property type="match status" value="1"/>
</dbReference>
<evidence type="ECO:0000256" key="3">
    <source>
        <dbReference type="ARBA" id="ARBA00012838"/>
    </source>
</evidence>
<dbReference type="Gene3D" id="1.10.730.10">
    <property type="entry name" value="Isoleucyl-tRNA Synthetase, Domain 1"/>
    <property type="match status" value="1"/>
</dbReference>
<keyword evidence="5 12" id="KW-0547">Nucleotide-binding</keyword>
<evidence type="ECO:0000256" key="10">
    <source>
        <dbReference type="ARBA" id="ARBA00030904"/>
    </source>
</evidence>
<dbReference type="Proteomes" id="UP001308179">
    <property type="component" value="Unassembled WGS sequence"/>
</dbReference>
<evidence type="ECO:0000256" key="4">
    <source>
        <dbReference type="ARBA" id="ARBA00022598"/>
    </source>
</evidence>
<keyword evidence="17" id="KW-1185">Reference proteome</keyword>
<comment type="similarity">
    <text evidence="2 12">Belongs to the class-I aminoacyl-tRNA synthetase family.</text>
</comment>
<dbReference type="InterPro" id="IPR009080">
    <property type="entry name" value="tRNAsynth_Ia_anticodon-bd"/>
</dbReference>
<feature type="domain" description="Methionyl/Leucyl tRNA synthetase" evidence="14">
    <location>
        <begin position="20"/>
        <end position="414"/>
    </location>
</feature>
<dbReference type="CDD" id="cd00814">
    <property type="entry name" value="MetRS_core"/>
    <property type="match status" value="1"/>
</dbReference>
<evidence type="ECO:0000259" key="15">
    <source>
        <dbReference type="Pfam" id="PF19303"/>
    </source>
</evidence>
<dbReference type="Gene3D" id="3.40.50.620">
    <property type="entry name" value="HUPs"/>
    <property type="match status" value="1"/>
</dbReference>
<keyword evidence="7" id="KW-0521">NADP</keyword>
<dbReference type="CDD" id="cd05233">
    <property type="entry name" value="SDR_c"/>
    <property type="match status" value="1"/>
</dbReference>
<dbReference type="PANTHER" id="PTHR45765:SF1">
    <property type="entry name" value="METHIONINE--TRNA LIGASE, CYTOPLASMIC"/>
    <property type="match status" value="1"/>
</dbReference>
<dbReference type="Pfam" id="PF00106">
    <property type="entry name" value="adh_short"/>
    <property type="match status" value="1"/>
</dbReference>
<dbReference type="Gene3D" id="2.20.28.20">
    <property type="entry name" value="Methionyl-tRNA synthetase, Zn-domain"/>
    <property type="match status" value="1"/>
</dbReference>
<dbReference type="InterPro" id="IPR033911">
    <property type="entry name" value="MetRS_core"/>
</dbReference>
<reference evidence="16 17" key="1">
    <citation type="submission" date="2023-08" db="EMBL/GenBank/DDBJ databases">
        <title>Black Yeasts Isolated from many extreme environments.</title>
        <authorList>
            <person name="Coleine C."/>
            <person name="Stajich J.E."/>
            <person name="Selbmann L."/>
        </authorList>
    </citation>
    <scope>NUCLEOTIDE SEQUENCE [LARGE SCALE GENOMIC DNA]</scope>
    <source>
        <strain evidence="16 17">CCFEE 5386</strain>
    </source>
</reference>
<evidence type="ECO:0000256" key="5">
    <source>
        <dbReference type="ARBA" id="ARBA00022741"/>
    </source>
</evidence>
<gene>
    <name evidence="16" type="ORF">LTR32_003884</name>
</gene>
<evidence type="ECO:0000259" key="14">
    <source>
        <dbReference type="Pfam" id="PF09334"/>
    </source>
</evidence>
<evidence type="ECO:0000256" key="8">
    <source>
        <dbReference type="ARBA" id="ARBA00022917"/>
    </source>
</evidence>
<evidence type="ECO:0000256" key="11">
    <source>
        <dbReference type="ARBA" id="ARBA00047364"/>
    </source>
</evidence>
<dbReference type="Pfam" id="PF09334">
    <property type="entry name" value="tRNA-synt_1g"/>
    <property type="match status" value="1"/>
</dbReference>
<sequence>MNMENGKKEEILPIPGKKNVLITSALPYVNNVPHLGNIIGSVLSADVFSRYCKARGHPTLFVCGTDEYGTATETKAIEEQITPQELCDKYNKLHKEIYDWFEIGFDHFGRTPTTEQTEIAQDIFLKLDKNGFLDEQTTTQPYCEHPDHENFLADRYVEGECPICGYNDARGDQCDKCGNLLDPLELKNPRCKLHQTTTPVPRETKHIFLLLDKLQEKEEIWCKEAQAKGRWSENSVNITNDWLKKGLQPRGITRDLKWGTAVPLKGYENKVLYVWFDACIGYVSITATYTKHWEKWWRNPEEVTLYQFMGKDNVPFHSVVFPCSQLGTGDKWTMLNTLSTTEYLNYEGGKFSKSRGIGVFGSSAKETGIPPDVWRYFLLLQRPETSDTEFQWDGFIRANNNELVANFGNFVNRILKYVNSANYDSVVPAGPKLDAHSDLAKAFKQHIKDANDILKRYREEMDAVHLKAGIAIARELSSLGNKLLQDNRLDNALFNNERERCDAVVNLAVNHVHLLASVIAPYIPATARAILEQLQAELLIIPDEWEASSIPADHKIGKAAHLFQNIKPTKEAEWRELFGGKELLKQKEADAHNDCYQLELPRLANLYSELDGSELILTDFAMATNKIQDLFNVHGLVVVITGGGSGLGLYAARALDANGAKAVYIIGRREETLREAAKTGVNGTIKPIVGDVSDKKSLQKIVDQIRDEQGFVNLLFANAGVSGPADNPALSKVAKDRKPSVKEYQEALWEPEPEAYTKALHINCTAVYYTAIAFLGLLDEGNKKRNVPQDSQILVTSSIAGFSRQLASSYSYSTSKAAVNHLVKMLSTSFAQNGFHIRANIVAPGLYPSEMTQSMTSNMNKFGGLDGHDGAFAGAHVMPADRSPAERTGSEQDFAGLILFMASQAGAYLNGDAMVTDGGRLAQLPGTY</sequence>
<dbReference type="InterPro" id="IPR023458">
    <property type="entry name" value="Met-tRNA_ligase_1"/>
</dbReference>
<dbReference type="SUPFAM" id="SSF47323">
    <property type="entry name" value="Anticodon-binding domain of a subclass of class I aminoacyl-tRNA synthetases"/>
    <property type="match status" value="1"/>
</dbReference>
<comment type="caution">
    <text evidence="16">The sequence shown here is derived from an EMBL/GenBank/DDBJ whole genome shotgun (WGS) entry which is preliminary data.</text>
</comment>
<dbReference type="InterPro" id="IPR001412">
    <property type="entry name" value="aa-tRNA-synth_I_CS"/>
</dbReference>
<dbReference type="InterPro" id="IPR014729">
    <property type="entry name" value="Rossmann-like_a/b/a_fold"/>
</dbReference>
<evidence type="ECO:0000313" key="16">
    <source>
        <dbReference type="EMBL" id="KAK5144132.1"/>
    </source>
</evidence>
<feature type="coiled-coil region" evidence="13">
    <location>
        <begin position="440"/>
        <end position="467"/>
    </location>
</feature>
<comment type="subcellular location">
    <subcellularLocation>
        <location evidence="1">Cytoplasm</location>
    </subcellularLocation>
</comment>
<dbReference type="CDD" id="cd07957">
    <property type="entry name" value="Anticodon_Ia_Met"/>
    <property type="match status" value="1"/>
</dbReference>
<evidence type="ECO:0000256" key="1">
    <source>
        <dbReference type="ARBA" id="ARBA00004496"/>
    </source>
</evidence>
<evidence type="ECO:0000256" key="7">
    <source>
        <dbReference type="ARBA" id="ARBA00022857"/>
    </source>
</evidence>
<dbReference type="InterPro" id="IPR014758">
    <property type="entry name" value="Met-tRNA_synth"/>
</dbReference>
<evidence type="ECO:0000313" key="17">
    <source>
        <dbReference type="Proteomes" id="UP001308179"/>
    </source>
</evidence>
<dbReference type="PROSITE" id="PS00178">
    <property type="entry name" value="AA_TRNA_LIGASE_I"/>
    <property type="match status" value="1"/>
</dbReference>